<reference evidence="3 4" key="1">
    <citation type="journal article" date="2020" name="Mol. Plant">
        <title>The Chromosome-Based Rubber Tree Genome Provides New Insights into Spurge Genome Evolution and Rubber Biosynthesis.</title>
        <authorList>
            <person name="Liu J."/>
            <person name="Shi C."/>
            <person name="Shi C.C."/>
            <person name="Li W."/>
            <person name="Zhang Q.J."/>
            <person name="Zhang Y."/>
            <person name="Li K."/>
            <person name="Lu H.F."/>
            <person name="Shi C."/>
            <person name="Zhu S.T."/>
            <person name="Xiao Z.Y."/>
            <person name="Nan H."/>
            <person name="Yue Y."/>
            <person name="Zhu X.G."/>
            <person name="Wu Y."/>
            <person name="Hong X.N."/>
            <person name="Fan G.Y."/>
            <person name="Tong Y."/>
            <person name="Zhang D."/>
            <person name="Mao C.L."/>
            <person name="Liu Y.L."/>
            <person name="Hao S.J."/>
            <person name="Liu W.Q."/>
            <person name="Lv M.Q."/>
            <person name="Zhang H.B."/>
            <person name="Liu Y."/>
            <person name="Hu-Tang G.R."/>
            <person name="Wang J.P."/>
            <person name="Wang J.H."/>
            <person name="Sun Y.H."/>
            <person name="Ni S.B."/>
            <person name="Chen W.B."/>
            <person name="Zhang X.C."/>
            <person name="Jiao Y.N."/>
            <person name="Eichler E.E."/>
            <person name="Li G.H."/>
            <person name="Liu X."/>
            <person name="Gao L.Z."/>
        </authorList>
    </citation>
    <scope>NUCLEOTIDE SEQUENCE [LARGE SCALE GENOMIC DNA]</scope>
    <source>
        <strain evidence="4">cv. GT1</strain>
        <tissue evidence="3">Leaf</tissue>
    </source>
</reference>
<dbReference type="Proteomes" id="UP000467840">
    <property type="component" value="Chromosome 4"/>
</dbReference>
<evidence type="ECO:0000313" key="3">
    <source>
        <dbReference type="EMBL" id="KAF2300537.1"/>
    </source>
</evidence>
<evidence type="ECO:0000256" key="1">
    <source>
        <dbReference type="SAM" id="Coils"/>
    </source>
</evidence>
<dbReference type="PANTHER" id="PTHR31448">
    <property type="entry name" value="MYOSIN-BINDING PROTEIN 2"/>
    <property type="match status" value="1"/>
</dbReference>
<comment type="caution">
    <text evidence="3">The sequence shown here is derived from an EMBL/GenBank/DDBJ whole genome shotgun (WGS) entry which is preliminary data.</text>
</comment>
<keyword evidence="4" id="KW-1185">Reference proteome</keyword>
<dbReference type="GO" id="GO:0017022">
    <property type="term" value="F:myosin binding"/>
    <property type="evidence" value="ECO:0007669"/>
    <property type="project" value="InterPro"/>
</dbReference>
<keyword evidence="1" id="KW-0175">Coiled coil</keyword>
<gene>
    <name evidence="3" type="ORF">GH714_013974</name>
</gene>
<feature type="coiled-coil region" evidence="1">
    <location>
        <begin position="77"/>
        <end position="111"/>
    </location>
</feature>
<protein>
    <submittedName>
        <fullName evidence="3">Uncharacterized protein</fullName>
    </submittedName>
</protein>
<evidence type="ECO:0000256" key="2">
    <source>
        <dbReference type="SAM" id="MobiDB-lite"/>
    </source>
</evidence>
<dbReference type="PANTHER" id="PTHR31448:SF34">
    <property type="entry name" value="MYOSIN-BINDING PROTEIN 3"/>
    <property type="match status" value="1"/>
</dbReference>
<sequence length="251" mass="29205">MEHSLKYSAKGYDENYESSTPEENEISHELSMDKHYTETKTMGSMAKSLLPLLDAADNETEEGFTFQENLAPEIVEMENYSVSKFELENKKLALEEEVDHVYERLQALEADREFLKHCMSSIKKGDKGMDLLQEILQHLRDLRAVELRWGTWLGPQLKWRKFEELFLQKSRKTLDGMGNSWAVLFELVDKIQAIILKSAQVLNDLFWVYYKKRVKPKAQILQHLLQGAFFQAKDRGVLSTWFECAGLITCN</sequence>
<proteinExistence type="predicted"/>
<organism evidence="3 4">
    <name type="scientific">Hevea brasiliensis</name>
    <name type="common">Para rubber tree</name>
    <name type="synonym">Siphonia brasiliensis</name>
    <dbReference type="NCBI Taxonomy" id="3981"/>
    <lineage>
        <taxon>Eukaryota</taxon>
        <taxon>Viridiplantae</taxon>
        <taxon>Streptophyta</taxon>
        <taxon>Embryophyta</taxon>
        <taxon>Tracheophyta</taxon>
        <taxon>Spermatophyta</taxon>
        <taxon>Magnoliopsida</taxon>
        <taxon>eudicotyledons</taxon>
        <taxon>Gunneridae</taxon>
        <taxon>Pentapetalae</taxon>
        <taxon>rosids</taxon>
        <taxon>fabids</taxon>
        <taxon>Malpighiales</taxon>
        <taxon>Euphorbiaceae</taxon>
        <taxon>Crotonoideae</taxon>
        <taxon>Micrandreae</taxon>
        <taxon>Hevea</taxon>
    </lineage>
</organism>
<name>A0A6A6LJ13_HEVBR</name>
<accession>A0A6A6LJ13</accession>
<dbReference type="EMBL" id="JAAGAX010000010">
    <property type="protein sequence ID" value="KAF2300537.1"/>
    <property type="molecule type" value="Genomic_DNA"/>
</dbReference>
<evidence type="ECO:0000313" key="4">
    <source>
        <dbReference type="Proteomes" id="UP000467840"/>
    </source>
</evidence>
<dbReference type="InterPro" id="IPR039306">
    <property type="entry name" value="MYOB"/>
</dbReference>
<feature type="compositionally biased region" description="Acidic residues" evidence="2">
    <location>
        <begin position="14"/>
        <end position="24"/>
    </location>
</feature>
<feature type="region of interest" description="Disordered" evidence="2">
    <location>
        <begin position="1"/>
        <end position="28"/>
    </location>
</feature>
<dbReference type="AlphaFoldDB" id="A0A6A6LJ13"/>